<dbReference type="AlphaFoldDB" id="A0A382ZCQ3"/>
<gene>
    <name evidence="1" type="ORF">METZ01_LOCUS445322</name>
</gene>
<dbReference type="Pfam" id="PF06291">
    <property type="entry name" value="Lambda_Bor"/>
    <property type="match status" value="1"/>
</dbReference>
<name>A0A382ZCQ3_9ZZZZ</name>
<protein>
    <submittedName>
        <fullName evidence="1">Uncharacterized protein</fullName>
    </submittedName>
</protein>
<reference evidence="1" key="1">
    <citation type="submission" date="2018-05" db="EMBL/GenBank/DDBJ databases">
        <authorList>
            <person name="Lanie J.A."/>
            <person name="Ng W.-L."/>
            <person name="Kazmierczak K.M."/>
            <person name="Andrzejewski T.M."/>
            <person name="Davidsen T.M."/>
            <person name="Wayne K.J."/>
            <person name="Tettelin H."/>
            <person name="Glass J.I."/>
            <person name="Rusch D."/>
            <person name="Podicherti R."/>
            <person name="Tsui H.-C.T."/>
            <person name="Winkler M.E."/>
        </authorList>
    </citation>
    <scope>NUCLEOTIDE SEQUENCE</scope>
</reference>
<accession>A0A382ZCQ3</accession>
<sequence>MLNHPEKTGRKITEMICTQFRFFILVLFFLLVLSGCKVQVRYPSEFPSKTVITNEETFWFWGLIGEKNYEVNDLCPQGRVYEVSVYNTILQSTYTMLSLGIYSPRTVTIVCSIRGE</sequence>
<dbReference type="InterPro" id="IPR010438">
    <property type="entry name" value="Lambda_Bor"/>
</dbReference>
<organism evidence="1">
    <name type="scientific">marine metagenome</name>
    <dbReference type="NCBI Taxonomy" id="408172"/>
    <lineage>
        <taxon>unclassified sequences</taxon>
        <taxon>metagenomes</taxon>
        <taxon>ecological metagenomes</taxon>
    </lineage>
</organism>
<proteinExistence type="predicted"/>
<evidence type="ECO:0000313" key="1">
    <source>
        <dbReference type="EMBL" id="SVD92468.1"/>
    </source>
</evidence>
<dbReference type="EMBL" id="UINC01182324">
    <property type="protein sequence ID" value="SVD92468.1"/>
    <property type="molecule type" value="Genomic_DNA"/>
</dbReference>